<dbReference type="InterPro" id="IPR056818">
    <property type="entry name" value="GlmU/GlgC-like_hexapep"/>
</dbReference>
<evidence type="ECO:0000256" key="9">
    <source>
        <dbReference type="HAMAP-Rule" id="MF_00624"/>
    </source>
</evidence>
<dbReference type="CDD" id="cd04651">
    <property type="entry name" value="LbH_G1P_AT_C"/>
    <property type="match status" value="1"/>
</dbReference>
<comment type="caution">
    <text evidence="12">The sequence shown here is derived from an EMBL/GenBank/DDBJ whole genome shotgun (WGS) entry which is preliminary data.</text>
</comment>
<dbReference type="RefSeq" id="WP_106202871.1">
    <property type="nucleotide sequence ID" value="NZ_PVTD01000001.1"/>
</dbReference>
<evidence type="ECO:0000256" key="1">
    <source>
        <dbReference type="ARBA" id="ARBA00010443"/>
    </source>
</evidence>
<dbReference type="Gene3D" id="2.160.10.10">
    <property type="entry name" value="Hexapeptide repeat proteins"/>
    <property type="match status" value="1"/>
</dbReference>
<dbReference type="EC" id="2.7.7.27" evidence="9"/>
<dbReference type="PANTHER" id="PTHR43523:SF2">
    <property type="entry name" value="GLUCOSE-1-PHOSPHATE ADENYLYLTRANSFERASE"/>
    <property type="match status" value="1"/>
</dbReference>
<comment type="similarity">
    <text evidence="1 9">Belongs to the bacterial/plant glucose-1-phosphate adenylyltransferase family.</text>
</comment>
<dbReference type="NCBIfam" id="NF001947">
    <property type="entry name" value="PRK00725.1"/>
    <property type="match status" value="1"/>
</dbReference>
<dbReference type="NCBIfam" id="NF002023">
    <property type="entry name" value="PRK00844.1"/>
    <property type="match status" value="1"/>
</dbReference>
<reference evidence="12 13" key="1">
    <citation type="submission" date="2018-03" db="EMBL/GenBank/DDBJ databases">
        <title>Genomic Encyclopedia of Archaeal and Bacterial Type Strains, Phase II (KMG-II): from individual species to whole genera.</title>
        <authorList>
            <person name="Goeker M."/>
        </authorList>
    </citation>
    <scope>NUCLEOTIDE SEQUENCE [LARGE SCALE GENOMIC DNA]</scope>
    <source>
        <strain evidence="12 13">DSM 29328</strain>
    </source>
</reference>
<keyword evidence="6 9" id="KW-0067">ATP-binding</keyword>
<protein>
    <recommendedName>
        <fullName evidence="9">Glucose-1-phosphate adenylyltransferase</fullName>
        <ecNumber evidence="9">2.7.7.27</ecNumber>
    </recommendedName>
    <alternativeName>
        <fullName evidence="9">ADP-glucose pyrophosphorylase</fullName>
        <shortName evidence="9">ADPGlc PPase</shortName>
    </alternativeName>
    <alternativeName>
        <fullName evidence="9">ADP-glucose synthase</fullName>
    </alternativeName>
</protein>
<sequence length="422" mass="47182">MPNSHTRLSSRAMAFVLAGGRGSRLKELTDTRAKPAVYFGGKVRIVDFALSNALNSGIRKMAIATQYKAHSLIRHCQRGWGFFRAERNEFLDVLPASQRMGGENWYVGTADAVHQNIDIIDSYDIEYILVLAGDHIYKMDYEMMLQQHVDTGADVTIGCLTVPREEASAFGVMDVDTSARIVDFMEKPADPPGTPDDPNVTLASMGIYVFSWKFLREILLKDAADPNSSHDFGNDIIPDIVKNGKAVAHRFSDSCVKSEPSAPAYWRDVGTIDAFWKANIDLTDFTPELDLWDHDWPIWTYSESVPPAKFIHDEENRRGTAVSSMISGGCIISGTEIRNSLLFTQVHTNSYASLDHAVVMPYVTVNRHANLRNVVIDRGVVIPEKLEVGFDTEEDSKWFRVTDKGITLITQEMLDRRTAALS</sequence>
<evidence type="ECO:0000256" key="4">
    <source>
        <dbReference type="ARBA" id="ARBA00022695"/>
    </source>
</evidence>
<dbReference type="HAMAP" id="MF_00624">
    <property type="entry name" value="GlgC"/>
    <property type="match status" value="1"/>
</dbReference>
<dbReference type="SUPFAM" id="SSF51161">
    <property type="entry name" value="Trimeric LpxA-like enzymes"/>
    <property type="match status" value="1"/>
</dbReference>
<dbReference type="OrthoDB" id="9801810at2"/>
<dbReference type="GO" id="GO:0005524">
    <property type="term" value="F:ATP binding"/>
    <property type="evidence" value="ECO:0007669"/>
    <property type="project" value="UniProtKB-KW"/>
</dbReference>
<dbReference type="PROSITE" id="PS00809">
    <property type="entry name" value="ADP_GLC_PYROPHOSPH_2"/>
    <property type="match status" value="1"/>
</dbReference>
<comment type="pathway">
    <text evidence="9">Glycan biosynthesis; glycogen biosynthesis.</text>
</comment>
<feature type="binding site" evidence="9">
    <location>
        <position position="106"/>
    </location>
    <ligand>
        <name>alpha-D-glucose 1-phosphate</name>
        <dbReference type="ChEBI" id="CHEBI:58601"/>
    </ligand>
</feature>
<feature type="site" description="Could play a key role in the communication between the regulatory and the substrate sites" evidence="9">
    <location>
        <position position="66"/>
    </location>
</feature>
<dbReference type="UniPathway" id="UPA00164"/>
<dbReference type="InterPro" id="IPR005836">
    <property type="entry name" value="ADP_Glu_pyroP_CS"/>
</dbReference>
<evidence type="ECO:0000256" key="2">
    <source>
        <dbReference type="ARBA" id="ARBA00022600"/>
    </source>
</evidence>
<dbReference type="Pfam" id="PF00483">
    <property type="entry name" value="NTP_transferase"/>
    <property type="match status" value="1"/>
</dbReference>
<dbReference type="InterPro" id="IPR011831">
    <property type="entry name" value="ADP-Glc_PPase"/>
</dbReference>
<comment type="subunit">
    <text evidence="9">Homotetramer.</text>
</comment>
<feature type="domain" description="Nucleotidyl transferase" evidence="10">
    <location>
        <begin position="14"/>
        <end position="283"/>
    </location>
</feature>
<feature type="site" description="Could play a key role in the communication between the regulatory and the substrate sites" evidence="9">
    <location>
        <position position="105"/>
    </location>
</feature>
<dbReference type="AlphaFoldDB" id="A0A2T0RY49"/>
<proteinExistence type="inferred from homology"/>
<dbReference type="PROSITE" id="PS00808">
    <property type="entry name" value="ADP_GLC_PYROPHOSPH_1"/>
    <property type="match status" value="1"/>
</dbReference>
<name>A0A2T0RY49_9RHOB</name>
<dbReference type="NCBIfam" id="TIGR02091">
    <property type="entry name" value="glgC"/>
    <property type="match status" value="1"/>
</dbReference>
<feature type="binding site" evidence="9">
    <location>
        <position position="171"/>
    </location>
    <ligand>
        <name>alpha-D-glucose 1-phosphate</name>
        <dbReference type="ChEBI" id="CHEBI:58601"/>
    </ligand>
</feature>
<feature type="domain" description="Glucose-1-phosphate adenylyltransferase/Bifunctional protein GlmU-like C-terminal hexapeptide" evidence="11">
    <location>
        <begin position="306"/>
        <end position="409"/>
    </location>
</feature>
<keyword evidence="8 9" id="KW-0119">Carbohydrate metabolism</keyword>
<dbReference type="PANTHER" id="PTHR43523">
    <property type="entry name" value="GLUCOSE-1-PHOSPHATE ADENYLYLTRANSFERASE-RELATED"/>
    <property type="match status" value="1"/>
</dbReference>
<keyword evidence="13" id="KW-1185">Reference proteome</keyword>
<keyword evidence="2 9" id="KW-0321">Glycogen metabolism</keyword>
<dbReference type="InterPro" id="IPR011004">
    <property type="entry name" value="Trimer_LpxA-like_sf"/>
</dbReference>
<dbReference type="GO" id="GO:0008878">
    <property type="term" value="F:glucose-1-phosphate adenylyltransferase activity"/>
    <property type="evidence" value="ECO:0007669"/>
    <property type="project" value="UniProtKB-UniRule"/>
</dbReference>
<dbReference type="InterPro" id="IPR023049">
    <property type="entry name" value="GlgC_bac"/>
</dbReference>
<gene>
    <name evidence="9" type="primary">glgC</name>
    <name evidence="12" type="ORF">CLV78_101155</name>
</gene>
<dbReference type="InterPro" id="IPR005835">
    <property type="entry name" value="NTP_transferase_dom"/>
</dbReference>
<comment type="catalytic activity">
    <reaction evidence="9">
        <text>alpha-D-glucose 1-phosphate + ATP + H(+) = ADP-alpha-D-glucose + diphosphate</text>
        <dbReference type="Rhea" id="RHEA:12120"/>
        <dbReference type="ChEBI" id="CHEBI:15378"/>
        <dbReference type="ChEBI" id="CHEBI:30616"/>
        <dbReference type="ChEBI" id="CHEBI:33019"/>
        <dbReference type="ChEBI" id="CHEBI:57498"/>
        <dbReference type="ChEBI" id="CHEBI:58601"/>
        <dbReference type="EC" id="2.7.7.27"/>
    </reaction>
</comment>
<evidence type="ECO:0000256" key="8">
    <source>
        <dbReference type="ARBA" id="ARBA00023277"/>
    </source>
</evidence>
<evidence type="ECO:0000313" key="13">
    <source>
        <dbReference type="Proteomes" id="UP000239480"/>
    </source>
</evidence>
<feature type="binding site" evidence="9">
    <location>
        <position position="204"/>
    </location>
    <ligand>
        <name>alpha-D-glucose 1-phosphate</name>
        <dbReference type="ChEBI" id="CHEBI:58601"/>
    </ligand>
</feature>
<dbReference type="CDD" id="cd02508">
    <property type="entry name" value="ADP_Glucose_PP"/>
    <property type="match status" value="1"/>
</dbReference>
<keyword evidence="5 9" id="KW-0547">Nucleotide-binding</keyword>
<comment type="function">
    <text evidence="9">Involved in the biosynthesis of ADP-glucose, a building block required for the elongation reactions to produce glycogen. Catalyzes the reaction between ATP and alpha-D-glucose 1-phosphate (G1P) to produce pyrophosphate and ADP-Glc.</text>
</comment>
<accession>A0A2T0RY49</accession>
<evidence type="ECO:0000256" key="3">
    <source>
        <dbReference type="ARBA" id="ARBA00022679"/>
    </source>
</evidence>
<organism evidence="12 13">
    <name type="scientific">Aliiruegeria haliotis</name>
    <dbReference type="NCBI Taxonomy" id="1280846"/>
    <lineage>
        <taxon>Bacteria</taxon>
        <taxon>Pseudomonadati</taxon>
        <taxon>Pseudomonadota</taxon>
        <taxon>Alphaproteobacteria</taxon>
        <taxon>Rhodobacterales</taxon>
        <taxon>Roseobacteraceae</taxon>
        <taxon>Aliiruegeria</taxon>
    </lineage>
</organism>
<dbReference type="Proteomes" id="UP000239480">
    <property type="component" value="Unassembled WGS sequence"/>
</dbReference>
<evidence type="ECO:0000256" key="7">
    <source>
        <dbReference type="ARBA" id="ARBA00023056"/>
    </source>
</evidence>
<evidence type="ECO:0000256" key="6">
    <source>
        <dbReference type="ARBA" id="ARBA00022840"/>
    </source>
</evidence>
<evidence type="ECO:0000259" key="10">
    <source>
        <dbReference type="Pfam" id="PF00483"/>
    </source>
</evidence>
<dbReference type="SUPFAM" id="SSF53448">
    <property type="entry name" value="Nucleotide-diphospho-sugar transferases"/>
    <property type="match status" value="1"/>
</dbReference>
<evidence type="ECO:0000256" key="5">
    <source>
        <dbReference type="ARBA" id="ARBA00022741"/>
    </source>
</evidence>
<dbReference type="EMBL" id="PVTD01000001">
    <property type="protein sequence ID" value="PRY26062.1"/>
    <property type="molecule type" value="Genomic_DNA"/>
</dbReference>
<keyword evidence="4 9" id="KW-0548">Nucleotidyltransferase</keyword>
<dbReference type="Gene3D" id="3.90.550.10">
    <property type="entry name" value="Spore Coat Polysaccharide Biosynthesis Protein SpsA, Chain A"/>
    <property type="match status" value="1"/>
</dbReference>
<keyword evidence="7 9" id="KW-0320">Glycogen biosynthesis</keyword>
<dbReference type="PROSITE" id="PS00810">
    <property type="entry name" value="ADP_GLC_PYROPHOSPH_3"/>
    <property type="match status" value="1"/>
</dbReference>
<evidence type="ECO:0000313" key="12">
    <source>
        <dbReference type="EMBL" id="PRY26062.1"/>
    </source>
</evidence>
<dbReference type="Pfam" id="PF24894">
    <property type="entry name" value="Hexapep_GlmU"/>
    <property type="match status" value="1"/>
</dbReference>
<dbReference type="GO" id="GO:0005978">
    <property type="term" value="P:glycogen biosynthetic process"/>
    <property type="evidence" value="ECO:0007669"/>
    <property type="project" value="UniProtKB-UniRule"/>
</dbReference>
<feature type="binding site" evidence="9">
    <location>
        <begin position="186"/>
        <end position="187"/>
    </location>
    <ligand>
        <name>alpha-D-glucose 1-phosphate</name>
        <dbReference type="ChEBI" id="CHEBI:58601"/>
    </ligand>
</feature>
<keyword evidence="3 9" id="KW-0808">Transferase</keyword>
<dbReference type="InterPro" id="IPR029044">
    <property type="entry name" value="Nucleotide-diphossugar_trans"/>
</dbReference>
<evidence type="ECO:0000259" key="11">
    <source>
        <dbReference type="Pfam" id="PF24894"/>
    </source>
</evidence>